<feature type="compositionally biased region" description="Basic residues" evidence="1">
    <location>
        <begin position="1"/>
        <end position="11"/>
    </location>
</feature>
<comment type="caution">
    <text evidence="2">The sequence shown here is derived from an EMBL/GenBank/DDBJ whole genome shotgun (WGS) entry which is preliminary data.</text>
</comment>
<keyword evidence="3" id="KW-1185">Reference proteome</keyword>
<dbReference type="Proteomes" id="UP001221757">
    <property type="component" value="Unassembled WGS sequence"/>
</dbReference>
<reference evidence="2" key="1">
    <citation type="submission" date="2023-03" db="EMBL/GenBank/DDBJ databases">
        <title>Massive genome expansion in bonnet fungi (Mycena s.s.) driven by repeated elements and novel gene families across ecological guilds.</title>
        <authorList>
            <consortium name="Lawrence Berkeley National Laboratory"/>
            <person name="Harder C.B."/>
            <person name="Miyauchi S."/>
            <person name="Viragh M."/>
            <person name="Kuo A."/>
            <person name="Thoen E."/>
            <person name="Andreopoulos B."/>
            <person name="Lu D."/>
            <person name="Skrede I."/>
            <person name="Drula E."/>
            <person name="Henrissat B."/>
            <person name="Morin E."/>
            <person name="Kohler A."/>
            <person name="Barry K."/>
            <person name="LaButti K."/>
            <person name="Morin E."/>
            <person name="Salamov A."/>
            <person name="Lipzen A."/>
            <person name="Mereny Z."/>
            <person name="Hegedus B."/>
            <person name="Baldrian P."/>
            <person name="Stursova M."/>
            <person name="Weitz H."/>
            <person name="Taylor A."/>
            <person name="Grigoriev I.V."/>
            <person name="Nagy L.G."/>
            <person name="Martin F."/>
            <person name="Kauserud H."/>
        </authorList>
    </citation>
    <scope>NUCLEOTIDE SEQUENCE</scope>
    <source>
        <strain evidence="2">CBHHK067</strain>
    </source>
</reference>
<evidence type="ECO:0000313" key="3">
    <source>
        <dbReference type="Proteomes" id="UP001221757"/>
    </source>
</evidence>
<dbReference type="EMBL" id="JARKIE010000028">
    <property type="protein sequence ID" value="KAJ7697896.1"/>
    <property type="molecule type" value="Genomic_DNA"/>
</dbReference>
<feature type="compositionally biased region" description="Polar residues" evidence="1">
    <location>
        <begin position="40"/>
        <end position="49"/>
    </location>
</feature>
<proteinExistence type="predicted"/>
<evidence type="ECO:0000256" key="1">
    <source>
        <dbReference type="SAM" id="MobiDB-lite"/>
    </source>
</evidence>
<accession>A0AAD7GJP2</accession>
<organism evidence="2 3">
    <name type="scientific">Mycena rosella</name>
    <name type="common">Pink bonnet</name>
    <name type="synonym">Agaricus rosellus</name>
    <dbReference type="NCBI Taxonomy" id="1033263"/>
    <lineage>
        <taxon>Eukaryota</taxon>
        <taxon>Fungi</taxon>
        <taxon>Dikarya</taxon>
        <taxon>Basidiomycota</taxon>
        <taxon>Agaricomycotina</taxon>
        <taxon>Agaricomycetes</taxon>
        <taxon>Agaricomycetidae</taxon>
        <taxon>Agaricales</taxon>
        <taxon>Marasmiineae</taxon>
        <taxon>Mycenaceae</taxon>
        <taxon>Mycena</taxon>
    </lineage>
</organism>
<sequence>MPKVSKGKKARQNNLSKATEALTLKRSQTNTPIPEGTPSELDSPTQTYSELEPTSLDDTPGSWDSLLGDELPDVECTELQDENEDEEDMELNSEIALASFAEFLVDAQAAAQKAEPPVVICISWDVARKKIRKASKLYGNSAKCVPLIPRMHVCILNPSSTIRGLEIVRLKQVSIIGDWMWDGYAWKTQANVQSKVQAPESNGRLLLIAHSQCCEISQAWAIPLLNRAKSRRVMGAPRGQSTRIREWVDREFRMDDLHKKSWAGLMSAQKEGAADRD</sequence>
<evidence type="ECO:0000313" key="2">
    <source>
        <dbReference type="EMBL" id="KAJ7697896.1"/>
    </source>
</evidence>
<protein>
    <submittedName>
        <fullName evidence="2">Uncharacterized protein</fullName>
    </submittedName>
</protein>
<dbReference type="AlphaFoldDB" id="A0AAD7GJP2"/>
<gene>
    <name evidence="2" type="ORF">B0H17DRAFT_1177560</name>
</gene>
<feature type="region of interest" description="Disordered" evidence="1">
    <location>
        <begin position="1"/>
        <end position="65"/>
    </location>
</feature>
<name>A0AAD7GJP2_MYCRO</name>